<dbReference type="InterPro" id="IPR008551">
    <property type="entry name" value="TANGO2"/>
</dbReference>
<dbReference type="EMBL" id="JBHSWE010000001">
    <property type="protein sequence ID" value="MFC6670885.1"/>
    <property type="molecule type" value="Genomic_DNA"/>
</dbReference>
<keyword evidence="2" id="KW-1185">Reference proteome</keyword>
<sequence length="271" mass="30094">MCLITFAYRTHPHYNLVLVANRDEFYRRPTQPLAPWPEHPGLLAGRDLELGGTWLGLHRDGRLSAVTNYRDGRHRETGLRSRGHLTRDFLLNGDTAEAQSRQLEREGPAFGGFNLLLGDTRGLYYLSNRGHGPEQLRPGLYGLSNALLDTPWPKLQQARRALADALHIPGLEARALAELLADRNLAADPDLPETGIGLERERALSSCFIQLPEYGTRATSVILQDYDGNTRFFEQSFNANGPTGFRDHRFRMPVIGAAGVKIGVGARSASE</sequence>
<organism evidence="1 2">
    <name type="scientific">Marinobacterium aestuariivivens</name>
    <dbReference type="NCBI Taxonomy" id="1698799"/>
    <lineage>
        <taxon>Bacteria</taxon>
        <taxon>Pseudomonadati</taxon>
        <taxon>Pseudomonadota</taxon>
        <taxon>Gammaproteobacteria</taxon>
        <taxon>Oceanospirillales</taxon>
        <taxon>Oceanospirillaceae</taxon>
        <taxon>Marinobacterium</taxon>
    </lineage>
</organism>
<gene>
    <name evidence="1" type="ORF">ACFQDL_13050</name>
</gene>
<proteinExistence type="predicted"/>
<dbReference type="RefSeq" id="WP_379909393.1">
    <property type="nucleotide sequence ID" value="NZ_JBHSWE010000001.1"/>
</dbReference>
<accession>A0ABW2A0A0</accession>
<evidence type="ECO:0000313" key="1">
    <source>
        <dbReference type="EMBL" id="MFC6670885.1"/>
    </source>
</evidence>
<dbReference type="Proteomes" id="UP001596422">
    <property type="component" value="Unassembled WGS sequence"/>
</dbReference>
<dbReference type="PANTHER" id="PTHR17985">
    <property type="entry name" value="SER/THR-RICH PROTEIN T10 IN DGCR REGION"/>
    <property type="match status" value="1"/>
</dbReference>
<protein>
    <submittedName>
        <fullName evidence="1">NRDE family protein</fullName>
    </submittedName>
</protein>
<comment type="caution">
    <text evidence="1">The sequence shown here is derived from an EMBL/GenBank/DDBJ whole genome shotgun (WGS) entry which is preliminary data.</text>
</comment>
<evidence type="ECO:0000313" key="2">
    <source>
        <dbReference type="Proteomes" id="UP001596422"/>
    </source>
</evidence>
<dbReference type="PANTHER" id="PTHR17985:SF8">
    <property type="entry name" value="TRANSPORT AND GOLGI ORGANIZATION PROTEIN 2 HOMOLOG"/>
    <property type="match status" value="1"/>
</dbReference>
<dbReference type="Pfam" id="PF05742">
    <property type="entry name" value="TANGO2"/>
    <property type="match status" value="1"/>
</dbReference>
<name>A0ABW2A0A0_9GAMM</name>
<reference evidence="2" key="1">
    <citation type="journal article" date="2019" name="Int. J. Syst. Evol. Microbiol.">
        <title>The Global Catalogue of Microorganisms (GCM) 10K type strain sequencing project: providing services to taxonomists for standard genome sequencing and annotation.</title>
        <authorList>
            <consortium name="The Broad Institute Genomics Platform"/>
            <consortium name="The Broad Institute Genome Sequencing Center for Infectious Disease"/>
            <person name="Wu L."/>
            <person name="Ma J."/>
        </authorList>
    </citation>
    <scope>NUCLEOTIDE SEQUENCE [LARGE SCALE GENOMIC DNA]</scope>
    <source>
        <strain evidence="2">NBRC 111756</strain>
    </source>
</reference>